<keyword evidence="3" id="KW-1185">Reference proteome</keyword>
<name>A0A8J5T2H3_ZIZPA</name>
<feature type="region of interest" description="Disordered" evidence="1">
    <location>
        <begin position="1"/>
        <end position="44"/>
    </location>
</feature>
<accession>A0A8J5T2H3</accession>
<evidence type="ECO:0000313" key="3">
    <source>
        <dbReference type="Proteomes" id="UP000729402"/>
    </source>
</evidence>
<dbReference type="AlphaFoldDB" id="A0A8J5T2H3"/>
<evidence type="ECO:0000256" key="1">
    <source>
        <dbReference type="SAM" id="MobiDB-lite"/>
    </source>
</evidence>
<gene>
    <name evidence="2" type="ORF">GUJ93_ZPchr0007g3367</name>
</gene>
<sequence>MSWIERTLKSENSRGRRRGNGAGKAEEDAPRSETAVSRVDRYGESAEDVVGEVVYADDRCRLLEKERL</sequence>
<dbReference type="Proteomes" id="UP000729402">
    <property type="component" value="Unassembled WGS sequence"/>
</dbReference>
<comment type="caution">
    <text evidence="2">The sequence shown here is derived from an EMBL/GenBank/DDBJ whole genome shotgun (WGS) entry which is preliminary data.</text>
</comment>
<reference evidence="2" key="1">
    <citation type="journal article" date="2021" name="bioRxiv">
        <title>Whole Genome Assembly and Annotation of Northern Wild Rice, Zizania palustris L., Supports a Whole Genome Duplication in the Zizania Genus.</title>
        <authorList>
            <person name="Haas M."/>
            <person name="Kono T."/>
            <person name="Macchietto M."/>
            <person name="Millas R."/>
            <person name="McGilp L."/>
            <person name="Shao M."/>
            <person name="Duquette J."/>
            <person name="Hirsch C.N."/>
            <person name="Kimball J."/>
        </authorList>
    </citation>
    <scope>NUCLEOTIDE SEQUENCE</scope>
    <source>
        <tissue evidence="2">Fresh leaf tissue</tissue>
    </source>
</reference>
<feature type="compositionally biased region" description="Basic and acidic residues" evidence="1">
    <location>
        <begin position="1"/>
        <end position="14"/>
    </location>
</feature>
<proteinExistence type="predicted"/>
<organism evidence="2 3">
    <name type="scientific">Zizania palustris</name>
    <name type="common">Northern wild rice</name>
    <dbReference type="NCBI Taxonomy" id="103762"/>
    <lineage>
        <taxon>Eukaryota</taxon>
        <taxon>Viridiplantae</taxon>
        <taxon>Streptophyta</taxon>
        <taxon>Embryophyta</taxon>
        <taxon>Tracheophyta</taxon>
        <taxon>Spermatophyta</taxon>
        <taxon>Magnoliopsida</taxon>
        <taxon>Liliopsida</taxon>
        <taxon>Poales</taxon>
        <taxon>Poaceae</taxon>
        <taxon>BOP clade</taxon>
        <taxon>Oryzoideae</taxon>
        <taxon>Oryzeae</taxon>
        <taxon>Zizaniinae</taxon>
        <taxon>Zizania</taxon>
    </lineage>
</organism>
<protein>
    <submittedName>
        <fullName evidence="2">Uncharacterized protein</fullName>
    </submittedName>
</protein>
<dbReference type="EMBL" id="JAAALK010000282">
    <property type="protein sequence ID" value="KAG8077384.1"/>
    <property type="molecule type" value="Genomic_DNA"/>
</dbReference>
<reference evidence="2" key="2">
    <citation type="submission" date="2021-02" db="EMBL/GenBank/DDBJ databases">
        <authorList>
            <person name="Kimball J.A."/>
            <person name="Haas M.W."/>
            <person name="Macchietto M."/>
            <person name="Kono T."/>
            <person name="Duquette J."/>
            <person name="Shao M."/>
        </authorList>
    </citation>
    <scope>NUCLEOTIDE SEQUENCE</scope>
    <source>
        <tissue evidence="2">Fresh leaf tissue</tissue>
    </source>
</reference>
<evidence type="ECO:0000313" key="2">
    <source>
        <dbReference type="EMBL" id="KAG8077384.1"/>
    </source>
</evidence>